<evidence type="ECO:0000256" key="1">
    <source>
        <dbReference type="ARBA" id="ARBA00022729"/>
    </source>
</evidence>
<dbReference type="STRING" id="1860122.A9404_00250"/>
<dbReference type="CDD" id="cd13544">
    <property type="entry name" value="PBP2_Fbp_like_1"/>
    <property type="match status" value="1"/>
</dbReference>
<dbReference type="InterPro" id="IPR026045">
    <property type="entry name" value="Ferric-bd"/>
</dbReference>
<protein>
    <submittedName>
        <fullName evidence="3">Iron ABC transporter substrate-binding protein</fullName>
    </submittedName>
</protein>
<dbReference type="PIRSF" id="PIRSF002825">
    <property type="entry name" value="CfbpA"/>
    <property type="match status" value="1"/>
</dbReference>
<feature type="signal peptide" evidence="2">
    <location>
        <begin position="1"/>
        <end position="31"/>
    </location>
</feature>
<dbReference type="GO" id="GO:0015888">
    <property type="term" value="P:thiamine transport"/>
    <property type="evidence" value="ECO:0007669"/>
    <property type="project" value="TreeGrafter"/>
</dbReference>
<dbReference type="SUPFAM" id="SSF53850">
    <property type="entry name" value="Periplasmic binding protein-like II"/>
    <property type="match status" value="1"/>
</dbReference>
<keyword evidence="4" id="KW-1185">Reference proteome</keyword>
<proteinExistence type="predicted"/>
<evidence type="ECO:0000313" key="4">
    <source>
        <dbReference type="Proteomes" id="UP000078596"/>
    </source>
</evidence>
<dbReference type="RefSeq" id="WP_066097603.1">
    <property type="nucleotide sequence ID" value="NZ_CP016027.1"/>
</dbReference>
<organism evidence="3 4">
    <name type="scientific">Halothiobacillus diazotrophicus</name>
    <dbReference type="NCBI Taxonomy" id="1860122"/>
    <lineage>
        <taxon>Bacteria</taxon>
        <taxon>Pseudomonadati</taxon>
        <taxon>Pseudomonadota</taxon>
        <taxon>Gammaproteobacteria</taxon>
        <taxon>Chromatiales</taxon>
        <taxon>Halothiobacillaceae</taxon>
        <taxon>Halothiobacillus</taxon>
    </lineage>
</organism>
<dbReference type="KEGG" id="haz:A9404_00250"/>
<dbReference type="GO" id="GO:0030976">
    <property type="term" value="F:thiamine pyrophosphate binding"/>
    <property type="evidence" value="ECO:0007669"/>
    <property type="project" value="TreeGrafter"/>
</dbReference>
<dbReference type="Pfam" id="PF13343">
    <property type="entry name" value="SBP_bac_6"/>
    <property type="match status" value="1"/>
</dbReference>
<evidence type="ECO:0000256" key="2">
    <source>
        <dbReference type="SAM" id="SignalP"/>
    </source>
</evidence>
<dbReference type="GO" id="GO:0030288">
    <property type="term" value="C:outer membrane-bounded periplasmic space"/>
    <property type="evidence" value="ECO:0007669"/>
    <property type="project" value="TreeGrafter"/>
</dbReference>
<dbReference type="Gene3D" id="3.40.190.10">
    <property type="entry name" value="Periplasmic binding protein-like II"/>
    <property type="match status" value="2"/>
</dbReference>
<feature type="chain" id="PRO_5008250310" evidence="2">
    <location>
        <begin position="32"/>
        <end position="343"/>
    </location>
</feature>
<dbReference type="Proteomes" id="UP000078596">
    <property type="component" value="Chromosome"/>
</dbReference>
<gene>
    <name evidence="3" type="ORF">A9404_00250</name>
</gene>
<name>A0A191ZDS5_9GAMM</name>
<sequence>MQFKSVAQAVAWSMAAMIFGLAVTKVSTVQAGEITVYTALEEPEIADYLAAARKDMPDLTVHVLRLSTGDLGARILSEGNHPRYDVIWGWALTNMMDPRVQALLQPYTPKGIDRVPAQFKDPNGKWFAPTGYMAALCVNTDRLKRKHLPMPTGWHDLLNPVYKGEIVMPNPASSGTGYLQIVSILQGLGDQQGWDFLQKLNGNVAQYAKSGSRPCSMASTGEYAIGASSAIVAMQAVRQGYPVKMVIPKEGAGYELEADALVAGAAHPADAKRFLDWTLSDSAAKLYHKYKEIVSIESPAVAAEADAGMPTDVKKLLFPMDFTKSMETRPATLARWQKDIEKH</sequence>
<dbReference type="EMBL" id="CP016027">
    <property type="protein sequence ID" value="ANJ66021.1"/>
    <property type="molecule type" value="Genomic_DNA"/>
</dbReference>
<reference evidence="3 4" key="1">
    <citation type="submission" date="2016-06" db="EMBL/GenBank/DDBJ databases">
        <title>Insight into the functional genes involving in sulfur oxidation in Pearl River water.</title>
        <authorList>
            <person name="Luo J."/>
            <person name="Tan X."/>
            <person name="Lin W."/>
        </authorList>
    </citation>
    <scope>NUCLEOTIDE SEQUENCE [LARGE SCALE GENOMIC DNA]</scope>
    <source>
        <strain evidence="3 4">LS2</strain>
    </source>
</reference>
<dbReference type="PANTHER" id="PTHR30006:SF2">
    <property type="entry name" value="ABC TRANSPORTER SUBSTRATE-BINDING PROTEIN"/>
    <property type="match status" value="1"/>
</dbReference>
<keyword evidence="1 2" id="KW-0732">Signal</keyword>
<evidence type="ECO:0000313" key="3">
    <source>
        <dbReference type="EMBL" id="ANJ66021.1"/>
    </source>
</evidence>
<dbReference type="GO" id="GO:0030975">
    <property type="term" value="F:thiamine binding"/>
    <property type="evidence" value="ECO:0007669"/>
    <property type="project" value="TreeGrafter"/>
</dbReference>
<dbReference type="AlphaFoldDB" id="A0A191ZDS5"/>
<accession>A0A191ZDS5</accession>
<dbReference type="PANTHER" id="PTHR30006">
    <property type="entry name" value="THIAMINE-BINDING PERIPLASMIC PROTEIN-RELATED"/>
    <property type="match status" value="1"/>
</dbReference>